<evidence type="ECO:0000256" key="5">
    <source>
        <dbReference type="SAM" id="Phobius"/>
    </source>
</evidence>
<proteinExistence type="predicted"/>
<dbReference type="InterPro" id="IPR022703">
    <property type="entry name" value="DUF3533"/>
</dbReference>
<dbReference type="eggNOG" id="COG1511">
    <property type="taxonomic scope" value="Bacteria"/>
</dbReference>
<evidence type="ECO:0000259" key="6">
    <source>
        <dbReference type="Pfam" id="PF12051"/>
    </source>
</evidence>
<dbReference type="InterPro" id="IPR051328">
    <property type="entry name" value="T7SS_ABC-Transporter"/>
</dbReference>
<dbReference type="NCBIfam" id="TIGR03062">
    <property type="entry name" value="pip_yhgE_Cterm"/>
    <property type="match status" value="1"/>
</dbReference>
<dbReference type="OrthoDB" id="9811483at2"/>
<dbReference type="RefSeq" id="WP_021680322.1">
    <property type="nucleotide sequence ID" value="NZ_KI260286.1"/>
</dbReference>
<keyword evidence="8" id="KW-1185">Reference proteome</keyword>
<dbReference type="Proteomes" id="UP000016662">
    <property type="component" value="Unassembled WGS sequence"/>
</dbReference>
<evidence type="ECO:0000313" key="8">
    <source>
        <dbReference type="Proteomes" id="UP000016662"/>
    </source>
</evidence>
<dbReference type="InterPro" id="IPR017501">
    <property type="entry name" value="Phage_infect_YhgE_C"/>
</dbReference>
<feature type="domain" description="DUF3533" evidence="6">
    <location>
        <begin position="30"/>
        <end position="174"/>
    </location>
</feature>
<evidence type="ECO:0000256" key="1">
    <source>
        <dbReference type="ARBA" id="ARBA00004141"/>
    </source>
</evidence>
<dbReference type="PANTHER" id="PTHR43077:SF5">
    <property type="entry name" value="PHAGE INFECTION PROTEIN"/>
    <property type="match status" value="1"/>
</dbReference>
<dbReference type="Gene3D" id="1.10.287.950">
    <property type="entry name" value="Methyl-accepting chemotaxis protein"/>
    <property type="match status" value="1"/>
</dbReference>
<evidence type="ECO:0000313" key="7">
    <source>
        <dbReference type="EMBL" id="ERJ97513.1"/>
    </source>
</evidence>
<feature type="transmembrane region" description="Helical" evidence="5">
    <location>
        <begin position="769"/>
        <end position="789"/>
    </location>
</feature>
<dbReference type="InterPro" id="IPR023908">
    <property type="entry name" value="xxxLxxG_rpt"/>
</dbReference>
<dbReference type="PANTHER" id="PTHR43077">
    <property type="entry name" value="TRANSPORT PERMEASE YVFS-RELATED"/>
    <property type="match status" value="1"/>
</dbReference>
<keyword evidence="3 5" id="KW-1133">Transmembrane helix</keyword>
<dbReference type="Pfam" id="PF12051">
    <property type="entry name" value="DUF3533"/>
    <property type="match status" value="1"/>
</dbReference>
<reference evidence="7 8" key="1">
    <citation type="submission" date="2013-07" db="EMBL/GenBank/DDBJ databases">
        <authorList>
            <person name="Weinstock G."/>
            <person name="Sodergren E."/>
            <person name="Wylie T."/>
            <person name="Fulton L."/>
            <person name="Fulton R."/>
            <person name="Fronick C."/>
            <person name="O'Laughlin M."/>
            <person name="Godfrey J."/>
            <person name="Miner T."/>
            <person name="Herter B."/>
            <person name="Appelbaum E."/>
            <person name="Cordes M."/>
            <person name="Lek S."/>
            <person name="Wollam A."/>
            <person name="Pepin K.H."/>
            <person name="Palsikar V.B."/>
            <person name="Mitreva M."/>
            <person name="Wilson R.K."/>
        </authorList>
    </citation>
    <scope>NUCLEOTIDE SEQUENCE [LARGE SCALE GENOMIC DNA]</scope>
    <source>
        <strain evidence="7 8">ATCC 27760</strain>
    </source>
</reference>
<protein>
    <submittedName>
        <fullName evidence="7">YhgE/Pip domain protein</fullName>
    </submittedName>
</protein>
<accession>U2MDZ8</accession>
<keyword evidence="2 5" id="KW-0812">Transmembrane</keyword>
<organism evidence="7 8">
    <name type="scientific">Ruminococcus callidus ATCC 27760</name>
    <dbReference type="NCBI Taxonomy" id="411473"/>
    <lineage>
        <taxon>Bacteria</taxon>
        <taxon>Bacillati</taxon>
        <taxon>Bacillota</taxon>
        <taxon>Clostridia</taxon>
        <taxon>Eubacteriales</taxon>
        <taxon>Oscillospiraceae</taxon>
        <taxon>Ruminococcus</taxon>
    </lineage>
</organism>
<feature type="transmembrane region" description="Helical" evidence="5">
    <location>
        <begin position="848"/>
        <end position="870"/>
    </location>
</feature>
<name>U2MDZ8_9FIRM</name>
<dbReference type="PATRIC" id="fig|411473.3.peg.71"/>
<evidence type="ECO:0000256" key="4">
    <source>
        <dbReference type="ARBA" id="ARBA00023136"/>
    </source>
</evidence>
<feature type="transmembrane region" description="Helical" evidence="5">
    <location>
        <begin position="696"/>
        <end position="719"/>
    </location>
</feature>
<dbReference type="NCBIfam" id="TIGR03061">
    <property type="entry name" value="pip_yhgE_Nterm"/>
    <property type="match status" value="1"/>
</dbReference>
<dbReference type="InterPro" id="IPR017500">
    <property type="entry name" value="Phage_infect_YhgE_N"/>
</dbReference>
<keyword evidence="4 5" id="KW-0472">Membrane</keyword>
<dbReference type="NCBIfam" id="TIGR03057">
    <property type="entry name" value="xxxLxxG_by_4"/>
    <property type="match status" value="3"/>
</dbReference>
<feature type="transmembrane region" description="Helical" evidence="5">
    <location>
        <begin position="796"/>
        <end position="815"/>
    </location>
</feature>
<sequence length="896" mass="92916">MRSSDSGKKQNFFWRHFNGIAMAAIVLIPTIYTTLFLGSMWDPYGNVDQLPVAVVNNDKSVDYEGKTLAVGDELVDKLKENDQLDFHFVSADKAEKGIADGTYYMVITIPSDFSENASTLMDDEPKKMELQYATNPGTNYIASKMSETALAKIQKEVSESVTKEYTETIFDQMGTVGDGMSDAADGALQIKDGVSDLQDGNTTITDNLKLLSDSTLTFVDGAKTLQSGLQTYTDGVATVNSGAQTLSGGMDQLASGAGTLADGAVALSDGSGTLSSGVNSYTDGVAAAYSGAQTLSGNSSQLQNGAASLTSGAAQLQAGSAQMTAGLQTLSDSLGSSLSAENLQQMEQLNAGLTQLQQGIDTLNTTLQNTSMPDTSALTQALTASLTAIGTSAQDAGAQLQSLQSALTTMTQTEVFQSLDAASQQQLLSCFSEPMTALATDVSNIGTQVTGLSQTLQGTDLSSSAAAMDQLKTSVSALATGADQALPGAQQAISTLSGGLQSVQSAVNAQLIPGSQTLEAGLDQLANGSSTLEAGVSQYTGGVSSLTDGLQTLDSNAGALVGGASSLDDGAKTLANSVPTLTDAVSQLQNGAAQLSDGTAELAANNATLVGGASQLTDGAGQIQDGASKLADGSVELGDGLVQLSNGAVTLQTSLADGADEVNSIDTTDKTYDMFSAPVMTNETYETAVPTNGNAMAAYMMSVGLWVSGLAFCVMLSPYHQKIGNRKAGKAWLLTLAKLWAMGLLQAVLMILCLSWINGFQPEYMGKTLIIACLASIAFLTLEYCVNFFLDIIGDFILLVFMVLQLSGCAGTYPLELSDKFYQVLNPFMPFTYTVHGFRSGIASGLDITTDCVVLAVIAVVFAGLLLAGFRKRAKKEQESEVEVAEKAISGTPVQA</sequence>
<dbReference type="HOGENOM" id="CLU_004534_1_0_9"/>
<dbReference type="EMBL" id="AWVF01000015">
    <property type="protein sequence ID" value="ERJ97513.1"/>
    <property type="molecule type" value="Genomic_DNA"/>
</dbReference>
<feature type="transmembrane region" description="Helical" evidence="5">
    <location>
        <begin position="731"/>
        <end position="757"/>
    </location>
</feature>
<comment type="subcellular location">
    <subcellularLocation>
        <location evidence="1">Membrane</location>
        <topology evidence="1">Multi-pass membrane protein</topology>
    </subcellularLocation>
</comment>
<dbReference type="GO" id="GO:0016020">
    <property type="term" value="C:membrane"/>
    <property type="evidence" value="ECO:0007669"/>
    <property type="project" value="UniProtKB-SubCell"/>
</dbReference>
<evidence type="ECO:0000256" key="2">
    <source>
        <dbReference type="ARBA" id="ARBA00022692"/>
    </source>
</evidence>
<gene>
    <name evidence="7" type="ORF">RUMCAL_00084</name>
</gene>
<dbReference type="STRING" id="411473.RUMCAL_00084"/>
<feature type="transmembrane region" description="Helical" evidence="5">
    <location>
        <begin position="20"/>
        <end position="41"/>
    </location>
</feature>
<comment type="caution">
    <text evidence="7">The sequence shown here is derived from an EMBL/GenBank/DDBJ whole genome shotgun (WGS) entry which is preliminary data.</text>
</comment>
<evidence type="ECO:0000256" key="3">
    <source>
        <dbReference type="ARBA" id="ARBA00022989"/>
    </source>
</evidence>
<dbReference type="Gene3D" id="3.40.1710.10">
    <property type="entry name" value="abc type-2 transporter like domain"/>
    <property type="match status" value="1"/>
</dbReference>
<dbReference type="AlphaFoldDB" id="U2MDZ8"/>